<evidence type="ECO:0000259" key="3">
    <source>
        <dbReference type="PROSITE" id="PS50043"/>
    </source>
</evidence>
<dbReference type="SMART" id="SM00421">
    <property type="entry name" value="HTH_LUXR"/>
    <property type="match status" value="1"/>
</dbReference>
<keyword evidence="2" id="KW-0597">Phosphoprotein</keyword>
<dbReference type="PANTHER" id="PTHR43214:SF43">
    <property type="entry name" value="TWO-COMPONENT RESPONSE REGULATOR"/>
    <property type="match status" value="1"/>
</dbReference>
<accession>A0A660LIF6</accession>
<reference evidence="5 6" key="1">
    <citation type="submission" date="2018-10" db="EMBL/GenBank/DDBJ databases">
        <title>Genomic Encyclopedia of Archaeal and Bacterial Type Strains, Phase II (KMG-II): from individual species to whole genera.</title>
        <authorList>
            <person name="Goeker M."/>
        </authorList>
    </citation>
    <scope>NUCLEOTIDE SEQUENCE [LARGE SCALE GENOMIC DNA]</scope>
    <source>
        <strain evidence="5 6">DSM 14954</strain>
    </source>
</reference>
<dbReference type="InterPro" id="IPR016032">
    <property type="entry name" value="Sig_transdc_resp-reg_C-effctor"/>
</dbReference>
<dbReference type="CDD" id="cd06170">
    <property type="entry name" value="LuxR_C_like"/>
    <property type="match status" value="1"/>
</dbReference>
<dbReference type="GO" id="GO:0000160">
    <property type="term" value="P:phosphorelay signal transduction system"/>
    <property type="evidence" value="ECO:0007669"/>
    <property type="project" value="InterPro"/>
</dbReference>
<protein>
    <submittedName>
        <fullName evidence="5">Two-component system response regulator DesR</fullName>
    </submittedName>
</protein>
<dbReference type="EMBL" id="RBIL01000001">
    <property type="protein sequence ID" value="RKQ94085.1"/>
    <property type="molecule type" value="Genomic_DNA"/>
</dbReference>
<dbReference type="InterPro" id="IPR001789">
    <property type="entry name" value="Sig_transdc_resp-reg_receiver"/>
</dbReference>
<dbReference type="SUPFAM" id="SSF46894">
    <property type="entry name" value="C-terminal effector domain of the bipartite response regulators"/>
    <property type="match status" value="1"/>
</dbReference>
<dbReference type="OrthoDB" id="9808843at2"/>
<dbReference type="SUPFAM" id="SSF52172">
    <property type="entry name" value="CheY-like"/>
    <property type="match status" value="1"/>
</dbReference>
<dbReference type="AlphaFoldDB" id="A0A660LIF6"/>
<dbReference type="InterPro" id="IPR011006">
    <property type="entry name" value="CheY-like_superfamily"/>
</dbReference>
<dbReference type="Gene3D" id="3.40.50.2300">
    <property type="match status" value="1"/>
</dbReference>
<dbReference type="InterPro" id="IPR039420">
    <property type="entry name" value="WalR-like"/>
</dbReference>
<sequence length="203" mass="22360">MNRLVIVADNSFAAQSIRLALRQTAGFQVVGFIDGASEISPRVSELQADLVIVDETQDPQLALSRLRELGTLLPNAKRVYLTIRMGDEVLSEAFEAGADAIISKAVHPVSLATLLREISRDNVVHRPRVAPKAAVTDCPLTDRELEILRLVSQGYTNGRIARELWVTEQTVKFHLSNTYRKLGVANRTEASRYAHMNALVSAA</sequence>
<dbReference type="InterPro" id="IPR000792">
    <property type="entry name" value="Tscrpt_reg_LuxR_C"/>
</dbReference>
<feature type="modified residue" description="4-aspartylphosphate" evidence="2">
    <location>
        <position position="54"/>
    </location>
</feature>
<gene>
    <name evidence="5" type="ORF">C8N24_3962</name>
</gene>
<proteinExistence type="predicted"/>
<dbReference type="Pfam" id="PF00072">
    <property type="entry name" value="Response_reg"/>
    <property type="match status" value="1"/>
</dbReference>
<evidence type="ECO:0000313" key="6">
    <source>
        <dbReference type="Proteomes" id="UP000278962"/>
    </source>
</evidence>
<keyword evidence="1" id="KW-0238">DNA-binding</keyword>
<evidence type="ECO:0000313" key="5">
    <source>
        <dbReference type="EMBL" id="RKQ94085.1"/>
    </source>
</evidence>
<dbReference type="GO" id="GO:0003677">
    <property type="term" value="F:DNA binding"/>
    <property type="evidence" value="ECO:0007669"/>
    <property type="project" value="UniProtKB-KW"/>
</dbReference>
<feature type="domain" description="Response regulatory" evidence="4">
    <location>
        <begin position="3"/>
        <end position="119"/>
    </location>
</feature>
<dbReference type="PROSITE" id="PS00622">
    <property type="entry name" value="HTH_LUXR_1"/>
    <property type="match status" value="1"/>
</dbReference>
<dbReference type="RefSeq" id="WP_147447891.1">
    <property type="nucleotide sequence ID" value="NZ_RBIL01000001.1"/>
</dbReference>
<comment type="caution">
    <text evidence="5">The sequence shown here is derived from an EMBL/GenBank/DDBJ whole genome shotgun (WGS) entry which is preliminary data.</text>
</comment>
<evidence type="ECO:0000256" key="2">
    <source>
        <dbReference type="PROSITE-ProRule" id="PRU00169"/>
    </source>
</evidence>
<evidence type="ECO:0000259" key="4">
    <source>
        <dbReference type="PROSITE" id="PS50110"/>
    </source>
</evidence>
<dbReference type="PRINTS" id="PR00038">
    <property type="entry name" value="HTHLUXR"/>
</dbReference>
<dbReference type="Pfam" id="PF00196">
    <property type="entry name" value="GerE"/>
    <property type="match status" value="1"/>
</dbReference>
<dbReference type="PROSITE" id="PS50043">
    <property type="entry name" value="HTH_LUXR_2"/>
    <property type="match status" value="1"/>
</dbReference>
<dbReference type="PROSITE" id="PS50110">
    <property type="entry name" value="RESPONSE_REGULATORY"/>
    <property type="match status" value="1"/>
</dbReference>
<evidence type="ECO:0000256" key="1">
    <source>
        <dbReference type="ARBA" id="ARBA00023125"/>
    </source>
</evidence>
<organism evidence="5 6">
    <name type="scientific">Solirubrobacter pauli</name>
    <dbReference type="NCBI Taxonomy" id="166793"/>
    <lineage>
        <taxon>Bacteria</taxon>
        <taxon>Bacillati</taxon>
        <taxon>Actinomycetota</taxon>
        <taxon>Thermoleophilia</taxon>
        <taxon>Solirubrobacterales</taxon>
        <taxon>Solirubrobacteraceae</taxon>
        <taxon>Solirubrobacter</taxon>
    </lineage>
</organism>
<dbReference type="PANTHER" id="PTHR43214">
    <property type="entry name" value="TWO-COMPONENT RESPONSE REGULATOR"/>
    <property type="match status" value="1"/>
</dbReference>
<name>A0A660LIF6_9ACTN</name>
<keyword evidence="6" id="KW-1185">Reference proteome</keyword>
<dbReference type="Proteomes" id="UP000278962">
    <property type="component" value="Unassembled WGS sequence"/>
</dbReference>
<feature type="domain" description="HTH luxR-type" evidence="3">
    <location>
        <begin position="133"/>
        <end position="198"/>
    </location>
</feature>
<dbReference type="GO" id="GO:0006355">
    <property type="term" value="P:regulation of DNA-templated transcription"/>
    <property type="evidence" value="ECO:0007669"/>
    <property type="project" value="InterPro"/>
</dbReference>